<dbReference type="AlphaFoldDB" id="A0A918WZI1"/>
<organism evidence="2 3">
    <name type="scientific">Streptomyces finlayi</name>
    <dbReference type="NCBI Taxonomy" id="67296"/>
    <lineage>
        <taxon>Bacteria</taxon>
        <taxon>Bacillati</taxon>
        <taxon>Actinomycetota</taxon>
        <taxon>Actinomycetes</taxon>
        <taxon>Kitasatosporales</taxon>
        <taxon>Streptomycetaceae</taxon>
        <taxon>Streptomyces</taxon>
    </lineage>
</organism>
<sequence length="156" mass="17099">MVTIRPYEDRDWAAIARIHDAARLDELRESVGVEAFRTLDDTYEGEGLFDGAVWVGESDTGDVVGFAALAEAELTWLYVDPGWYRRGVGRQLLRHALAADVSPCVECTVLEGNAGALALYVDEGFVLRETKSGRLAGSEEFAATGHVLEWRRPAVA</sequence>
<proteinExistence type="predicted"/>
<evidence type="ECO:0000313" key="2">
    <source>
        <dbReference type="EMBL" id="GHC98002.1"/>
    </source>
</evidence>
<dbReference type="InterPro" id="IPR016181">
    <property type="entry name" value="Acyl_CoA_acyltransferase"/>
</dbReference>
<reference evidence="2" key="1">
    <citation type="journal article" date="2014" name="Int. J. Syst. Evol. Microbiol.">
        <title>Complete genome sequence of Corynebacterium casei LMG S-19264T (=DSM 44701T), isolated from a smear-ripened cheese.</title>
        <authorList>
            <consortium name="US DOE Joint Genome Institute (JGI-PGF)"/>
            <person name="Walter F."/>
            <person name="Albersmeier A."/>
            <person name="Kalinowski J."/>
            <person name="Ruckert C."/>
        </authorList>
    </citation>
    <scope>NUCLEOTIDE SEQUENCE</scope>
    <source>
        <strain evidence="2">JCM 4637</strain>
    </source>
</reference>
<dbReference type="PROSITE" id="PS51186">
    <property type="entry name" value="GNAT"/>
    <property type="match status" value="1"/>
</dbReference>
<dbReference type="GO" id="GO:0016747">
    <property type="term" value="F:acyltransferase activity, transferring groups other than amino-acyl groups"/>
    <property type="evidence" value="ECO:0007669"/>
    <property type="project" value="InterPro"/>
</dbReference>
<dbReference type="RefSeq" id="WP_189824389.1">
    <property type="nucleotide sequence ID" value="NZ_BMVC01000007.1"/>
</dbReference>
<dbReference type="Pfam" id="PF13508">
    <property type="entry name" value="Acetyltransf_7"/>
    <property type="match status" value="1"/>
</dbReference>
<dbReference type="SUPFAM" id="SSF55729">
    <property type="entry name" value="Acyl-CoA N-acyltransferases (Nat)"/>
    <property type="match status" value="1"/>
</dbReference>
<dbReference type="CDD" id="cd04301">
    <property type="entry name" value="NAT_SF"/>
    <property type="match status" value="1"/>
</dbReference>
<gene>
    <name evidence="2" type="ORF">GCM10010334_40050</name>
</gene>
<evidence type="ECO:0000259" key="1">
    <source>
        <dbReference type="PROSITE" id="PS51186"/>
    </source>
</evidence>
<feature type="domain" description="N-acetyltransferase" evidence="1">
    <location>
        <begin position="2"/>
        <end position="156"/>
    </location>
</feature>
<evidence type="ECO:0000313" key="3">
    <source>
        <dbReference type="Proteomes" id="UP000638353"/>
    </source>
</evidence>
<dbReference type="Gene3D" id="3.40.630.30">
    <property type="match status" value="1"/>
</dbReference>
<comment type="caution">
    <text evidence="2">The sequence shown here is derived from an EMBL/GenBank/DDBJ whole genome shotgun (WGS) entry which is preliminary data.</text>
</comment>
<dbReference type="Proteomes" id="UP000638353">
    <property type="component" value="Unassembled WGS sequence"/>
</dbReference>
<name>A0A918WZI1_9ACTN</name>
<dbReference type="EMBL" id="BMVC01000007">
    <property type="protein sequence ID" value="GHC98002.1"/>
    <property type="molecule type" value="Genomic_DNA"/>
</dbReference>
<accession>A0A918WZI1</accession>
<reference evidence="2" key="2">
    <citation type="submission" date="2020-09" db="EMBL/GenBank/DDBJ databases">
        <authorList>
            <person name="Sun Q."/>
            <person name="Ohkuma M."/>
        </authorList>
    </citation>
    <scope>NUCLEOTIDE SEQUENCE</scope>
    <source>
        <strain evidence="2">JCM 4637</strain>
    </source>
</reference>
<protein>
    <recommendedName>
        <fullName evidence="1">N-acetyltransferase domain-containing protein</fullName>
    </recommendedName>
</protein>
<dbReference type="InterPro" id="IPR000182">
    <property type="entry name" value="GNAT_dom"/>
</dbReference>